<dbReference type="EMBL" id="BDGG01000007">
    <property type="protein sequence ID" value="GAV01384.1"/>
    <property type="molecule type" value="Genomic_DNA"/>
</dbReference>
<dbReference type="Proteomes" id="UP000186922">
    <property type="component" value="Unassembled WGS sequence"/>
</dbReference>
<name>A0A1D1VR10_RAMVA</name>
<keyword evidence="2" id="KW-1133">Transmembrane helix</keyword>
<organism evidence="3 4">
    <name type="scientific">Ramazzottius varieornatus</name>
    <name type="common">Water bear</name>
    <name type="synonym">Tardigrade</name>
    <dbReference type="NCBI Taxonomy" id="947166"/>
    <lineage>
        <taxon>Eukaryota</taxon>
        <taxon>Metazoa</taxon>
        <taxon>Ecdysozoa</taxon>
        <taxon>Tardigrada</taxon>
        <taxon>Eutardigrada</taxon>
        <taxon>Parachela</taxon>
        <taxon>Hypsibioidea</taxon>
        <taxon>Ramazzottiidae</taxon>
        <taxon>Ramazzottius</taxon>
    </lineage>
</organism>
<feature type="compositionally biased region" description="Polar residues" evidence="1">
    <location>
        <begin position="34"/>
        <end position="53"/>
    </location>
</feature>
<dbReference type="AlphaFoldDB" id="A0A1D1VR10"/>
<keyword evidence="2" id="KW-0472">Membrane</keyword>
<comment type="caution">
    <text evidence="3">The sequence shown here is derived from an EMBL/GenBank/DDBJ whole genome shotgun (WGS) entry which is preliminary data.</text>
</comment>
<evidence type="ECO:0000313" key="3">
    <source>
        <dbReference type="EMBL" id="GAV01384.1"/>
    </source>
</evidence>
<evidence type="ECO:0000256" key="1">
    <source>
        <dbReference type="SAM" id="MobiDB-lite"/>
    </source>
</evidence>
<accession>A0A1D1VR10</accession>
<feature type="region of interest" description="Disordered" evidence="1">
    <location>
        <begin position="25"/>
        <end position="56"/>
    </location>
</feature>
<gene>
    <name evidence="3" type="primary">RvY_12106-1</name>
    <name evidence="3" type="synonym">RvY_12106.1</name>
    <name evidence="3" type="ORF">RvY_12106</name>
</gene>
<protein>
    <submittedName>
        <fullName evidence="3">Uncharacterized protein</fullName>
    </submittedName>
</protein>
<evidence type="ECO:0000256" key="2">
    <source>
        <dbReference type="SAM" id="Phobius"/>
    </source>
</evidence>
<reference evidence="3 4" key="1">
    <citation type="journal article" date="2016" name="Nat. Commun.">
        <title>Extremotolerant tardigrade genome and improved radiotolerance of human cultured cells by tardigrade-unique protein.</title>
        <authorList>
            <person name="Hashimoto T."/>
            <person name="Horikawa D.D."/>
            <person name="Saito Y."/>
            <person name="Kuwahara H."/>
            <person name="Kozuka-Hata H."/>
            <person name="Shin-I T."/>
            <person name="Minakuchi Y."/>
            <person name="Ohishi K."/>
            <person name="Motoyama A."/>
            <person name="Aizu T."/>
            <person name="Enomoto A."/>
            <person name="Kondo K."/>
            <person name="Tanaka S."/>
            <person name="Hara Y."/>
            <person name="Koshikawa S."/>
            <person name="Sagara H."/>
            <person name="Miura T."/>
            <person name="Yokobori S."/>
            <person name="Miyagawa K."/>
            <person name="Suzuki Y."/>
            <person name="Kubo T."/>
            <person name="Oyama M."/>
            <person name="Kohara Y."/>
            <person name="Fujiyama A."/>
            <person name="Arakawa K."/>
            <person name="Katayama T."/>
            <person name="Toyoda A."/>
            <person name="Kunieda T."/>
        </authorList>
    </citation>
    <scope>NUCLEOTIDE SEQUENCE [LARGE SCALE GENOMIC DNA]</scope>
    <source>
        <strain evidence="3 4">YOKOZUNA-1</strain>
    </source>
</reference>
<evidence type="ECO:0000313" key="4">
    <source>
        <dbReference type="Proteomes" id="UP000186922"/>
    </source>
</evidence>
<keyword evidence="4" id="KW-1185">Reference proteome</keyword>
<feature type="transmembrane region" description="Helical" evidence="2">
    <location>
        <begin position="62"/>
        <end position="84"/>
    </location>
</feature>
<sequence length="120" mass="12986">MPPILRPKGYFQQVVDLATTTTVAMTTSRSSTTLPTNSTPIPEVPTTTPSQQDPGGLTPGQIALIVIGALLVFGLGGLVWLFGVRRGKSGRERRKSHCSDASDMDILRMEELRNVAKNHK</sequence>
<keyword evidence="2" id="KW-0812">Transmembrane</keyword>
<proteinExistence type="predicted"/>